<feature type="transmembrane region" description="Helical" evidence="1">
    <location>
        <begin position="80"/>
        <end position="101"/>
    </location>
</feature>
<comment type="caution">
    <text evidence="2">The sequence shown here is derived from an EMBL/GenBank/DDBJ whole genome shotgun (WGS) entry which is preliminary data.</text>
</comment>
<feature type="transmembrane region" description="Helical" evidence="1">
    <location>
        <begin position="50"/>
        <end position="74"/>
    </location>
</feature>
<protein>
    <recommendedName>
        <fullName evidence="4">6-aminohexanoate hydrolase</fullName>
    </recommendedName>
</protein>
<evidence type="ECO:0000313" key="3">
    <source>
        <dbReference type="Proteomes" id="UP000707535"/>
    </source>
</evidence>
<reference evidence="2" key="1">
    <citation type="journal article" date="2021" name="PeerJ">
        <title>Extensive microbial diversity within the chicken gut microbiome revealed by metagenomics and culture.</title>
        <authorList>
            <person name="Gilroy R."/>
            <person name="Ravi A."/>
            <person name="Getino M."/>
            <person name="Pursley I."/>
            <person name="Horton D.L."/>
            <person name="Alikhan N.F."/>
            <person name="Baker D."/>
            <person name="Gharbi K."/>
            <person name="Hall N."/>
            <person name="Watson M."/>
            <person name="Adriaenssens E.M."/>
            <person name="Foster-Nyarko E."/>
            <person name="Jarju S."/>
            <person name="Secka A."/>
            <person name="Antonio M."/>
            <person name="Oren A."/>
            <person name="Chaudhuri R.R."/>
            <person name="La Ragione R."/>
            <person name="Hildebrand F."/>
            <person name="Pallen M.J."/>
        </authorList>
    </citation>
    <scope>NUCLEOTIDE SEQUENCE</scope>
    <source>
        <strain evidence="2">CHK174-6876</strain>
    </source>
</reference>
<evidence type="ECO:0000313" key="2">
    <source>
        <dbReference type="EMBL" id="HJE98344.1"/>
    </source>
</evidence>
<sequence>MIDVLNNWMLQSSQNFNIIVGITVFIYAISIGTLFLITRKFGRSDERTEAINLKIVSTMFTTQIIMNALFISWVDSHIDFFRQVFILFQGITFLVGAIYALKLYKDDFR</sequence>
<feature type="transmembrane region" description="Helical" evidence="1">
    <location>
        <begin position="16"/>
        <end position="38"/>
    </location>
</feature>
<gene>
    <name evidence="2" type="ORF">K8V00_12080</name>
</gene>
<accession>A0A921FB19</accession>
<proteinExistence type="predicted"/>
<dbReference type="EMBL" id="DYXG01000122">
    <property type="protein sequence ID" value="HJE98344.1"/>
    <property type="molecule type" value="Genomic_DNA"/>
</dbReference>
<organism evidence="2 3">
    <name type="scientific">Ligilactobacillus acidipiscis</name>
    <dbReference type="NCBI Taxonomy" id="89059"/>
    <lineage>
        <taxon>Bacteria</taxon>
        <taxon>Bacillati</taxon>
        <taxon>Bacillota</taxon>
        <taxon>Bacilli</taxon>
        <taxon>Lactobacillales</taxon>
        <taxon>Lactobacillaceae</taxon>
        <taxon>Ligilactobacillus</taxon>
    </lineage>
</organism>
<evidence type="ECO:0000256" key="1">
    <source>
        <dbReference type="SAM" id="Phobius"/>
    </source>
</evidence>
<keyword evidence="1" id="KW-1133">Transmembrane helix</keyword>
<dbReference type="Proteomes" id="UP000707535">
    <property type="component" value="Unassembled WGS sequence"/>
</dbReference>
<keyword evidence="1" id="KW-0812">Transmembrane</keyword>
<dbReference type="AlphaFoldDB" id="A0A921FB19"/>
<evidence type="ECO:0008006" key="4">
    <source>
        <dbReference type="Google" id="ProtNLM"/>
    </source>
</evidence>
<reference evidence="2" key="2">
    <citation type="submission" date="2021-09" db="EMBL/GenBank/DDBJ databases">
        <authorList>
            <person name="Gilroy R."/>
        </authorList>
    </citation>
    <scope>NUCLEOTIDE SEQUENCE</scope>
    <source>
        <strain evidence="2">CHK174-6876</strain>
    </source>
</reference>
<keyword evidence="1" id="KW-0472">Membrane</keyword>
<name>A0A921FB19_9LACO</name>